<evidence type="ECO:0000313" key="4">
    <source>
        <dbReference type="Proteomes" id="UP001162030"/>
    </source>
</evidence>
<evidence type="ECO:0000259" key="2">
    <source>
        <dbReference type="Pfam" id="PF13439"/>
    </source>
</evidence>
<dbReference type="Pfam" id="PF00534">
    <property type="entry name" value="Glycos_transf_1"/>
    <property type="match status" value="1"/>
</dbReference>
<reference evidence="3 4" key="1">
    <citation type="submission" date="2023-03" db="EMBL/GenBank/DDBJ databases">
        <authorList>
            <person name="Pearce D."/>
        </authorList>
    </citation>
    <scope>NUCLEOTIDE SEQUENCE [LARGE SCALE GENOMIC DNA]</scope>
    <source>
        <strain evidence="3">Msz</strain>
    </source>
</reference>
<proteinExistence type="predicted"/>
<dbReference type="SUPFAM" id="SSF53756">
    <property type="entry name" value="UDP-Glycosyltransferase/glycogen phosphorylase"/>
    <property type="match status" value="1"/>
</dbReference>
<dbReference type="InterPro" id="IPR050194">
    <property type="entry name" value="Glycosyltransferase_grp1"/>
</dbReference>
<accession>A0ABN8XBK5</accession>
<evidence type="ECO:0000259" key="1">
    <source>
        <dbReference type="Pfam" id="PF00534"/>
    </source>
</evidence>
<organism evidence="3 4">
    <name type="scientific">Methylocaldum szegediense</name>
    <dbReference type="NCBI Taxonomy" id="73780"/>
    <lineage>
        <taxon>Bacteria</taxon>
        <taxon>Pseudomonadati</taxon>
        <taxon>Pseudomonadota</taxon>
        <taxon>Gammaproteobacteria</taxon>
        <taxon>Methylococcales</taxon>
        <taxon>Methylococcaceae</taxon>
        <taxon>Methylocaldum</taxon>
    </lineage>
</organism>
<dbReference type="EMBL" id="OX458333">
    <property type="protein sequence ID" value="CAI8945061.1"/>
    <property type="molecule type" value="Genomic_DNA"/>
</dbReference>
<name>A0ABN8XBK5_9GAMM</name>
<dbReference type="PANTHER" id="PTHR45947:SF3">
    <property type="entry name" value="SULFOQUINOVOSYL TRANSFERASE SQD2"/>
    <property type="match status" value="1"/>
</dbReference>
<gene>
    <name evidence="3" type="ORF">MSZNOR_4324</name>
</gene>
<feature type="domain" description="Glycosyl transferase family 1" evidence="1">
    <location>
        <begin position="173"/>
        <end position="336"/>
    </location>
</feature>
<feature type="domain" description="Glycosyltransferase subfamily 4-like N-terminal" evidence="2">
    <location>
        <begin position="14"/>
        <end position="162"/>
    </location>
</feature>
<dbReference type="RefSeq" id="WP_026609715.1">
    <property type="nucleotide sequence ID" value="NZ_OX458333.1"/>
</dbReference>
<dbReference type="InterPro" id="IPR001296">
    <property type="entry name" value="Glyco_trans_1"/>
</dbReference>
<sequence>MKVLHVEMGRHLYGGARQVAYLLNGLSRFPGEHLLVCSEGAEIIEAIQNPAVAIRPFHFRGDADLGFIGQLRRLIRSEKPDMLHVHSRRADLLSALAGRLENIPMIHSRRVDNPPRWVDTRIKFQLFETIIAISEGIRAVLIEAGVPTSRVVCVPSAVDTERYRPGGDRAWFRSEFGLSEGETAIGMVAQLISRKGHELLFDALPVVLSRHPETRVLLFGQGPMEAEFRTSVRGRALENSVIFAGYRNDMARVIPCLDLMVHPAWMEGLGVSLLEAAASGVPIVATRAGGIPEIVKDGVNGRLIEPGDADGLASAIVELLDDPTRRQALGQAARRWVLERFSVDAMVEGNYRVYRSISGVEDSCADDKV</sequence>
<dbReference type="Proteomes" id="UP001162030">
    <property type="component" value="Chromosome"/>
</dbReference>
<dbReference type="PANTHER" id="PTHR45947">
    <property type="entry name" value="SULFOQUINOVOSYL TRANSFERASE SQD2"/>
    <property type="match status" value="1"/>
</dbReference>
<evidence type="ECO:0000313" key="3">
    <source>
        <dbReference type="EMBL" id="CAI8945061.1"/>
    </source>
</evidence>
<protein>
    <submittedName>
        <fullName evidence="3">Glycosyltransferase involved in cell wall biosynthesis</fullName>
    </submittedName>
</protein>
<dbReference type="Gene3D" id="3.40.50.2000">
    <property type="entry name" value="Glycogen Phosphorylase B"/>
    <property type="match status" value="2"/>
</dbReference>
<dbReference type="Pfam" id="PF13439">
    <property type="entry name" value="Glyco_transf_4"/>
    <property type="match status" value="1"/>
</dbReference>
<dbReference type="InterPro" id="IPR028098">
    <property type="entry name" value="Glyco_trans_4-like_N"/>
</dbReference>
<keyword evidence="4" id="KW-1185">Reference proteome</keyword>